<dbReference type="EMBL" id="QUTE01006090">
    <property type="protein sequence ID" value="RHZ33896.1"/>
    <property type="molecule type" value="Genomic_DNA"/>
</dbReference>
<evidence type="ECO:0000313" key="1">
    <source>
        <dbReference type="EMBL" id="RHZ33896.1"/>
    </source>
</evidence>
<dbReference type="Proteomes" id="UP000266196">
    <property type="component" value="Unassembled WGS sequence"/>
</dbReference>
<evidence type="ECO:0000313" key="2">
    <source>
        <dbReference type="Proteomes" id="UP000266196"/>
    </source>
</evidence>
<gene>
    <name evidence="1" type="ORF">DYB31_014176</name>
</gene>
<name>A0A397FJ30_APHAT</name>
<reference evidence="1 2" key="1">
    <citation type="submission" date="2018-08" db="EMBL/GenBank/DDBJ databases">
        <title>Aphanomyces genome sequencing and annotation.</title>
        <authorList>
            <person name="Minardi D."/>
            <person name="Oidtmann B."/>
            <person name="Van Der Giezen M."/>
            <person name="Studholme D.J."/>
        </authorList>
    </citation>
    <scope>NUCLEOTIDE SEQUENCE [LARGE SCALE GENOMIC DNA]</scope>
    <source>
        <strain evidence="1 2">197901</strain>
    </source>
</reference>
<sequence length="188" mass="20874">TEVRQVSPTHILLRIVNHASHLFRANDGFVSVDELAALKGIDMTGVDDDLKDAYVRRELIQRGRADFVRWRNRGTVTSQLRFEMANEGKKHNASEITEDVDESLEEAEGGSSKWRYKRLQTKRHQTVDAEGVQKLLEQHLAREAADKKARAAEAVKSKAKRAIEGKAIAVAATKAADEAAKEAAEASE</sequence>
<organism evidence="1 2">
    <name type="scientific">Aphanomyces astaci</name>
    <name type="common">Crayfish plague agent</name>
    <dbReference type="NCBI Taxonomy" id="112090"/>
    <lineage>
        <taxon>Eukaryota</taxon>
        <taxon>Sar</taxon>
        <taxon>Stramenopiles</taxon>
        <taxon>Oomycota</taxon>
        <taxon>Saprolegniomycetes</taxon>
        <taxon>Saprolegniales</taxon>
        <taxon>Verrucalvaceae</taxon>
        <taxon>Aphanomyces</taxon>
    </lineage>
</organism>
<proteinExistence type="predicted"/>
<dbReference type="AlphaFoldDB" id="A0A397FJ30"/>
<comment type="caution">
    <text evidence="1">The sequence shown here is derived from an EMBL/GenBank/DDBJ whole genome shotgun (WGS) entry which is preliminary data.</text>
</comment>
<protein>
    <submittedName>
        <fullName evidence="1">Uncharacterized protein</fullName>
    </submittedName>
</protein>
<feature type="non-terminal residue" evidence="1">
    <location>
        <position position="1"/>
    </location>
</feature>
<accession>A0A397FJ30</accession>
<dbReference type="VEuPathDB" id="FungiDB:H257_07653"/>